<evidence type="ECO:0000256" key="2">
    <source>
        <dbReference type="ARBA" id="ARBA00022475"/>
    </source>
</evidence>
<reference evidence="7" key="1">
    <citation type="journal article" date="2020" name="mSystems">
        <title>Genome- and Community-Level Interaction Insights into Carbon Utilization and Element Cycling Functions of Hydrothermarchaeota in Hydrothermal Sediment.</title>
        <authorList>
            <person name="Zhou Z."/>
            <person name="Liu Y."/>
            <person name="Xu W."/>
            <person name="Pan J."/>
            <person name="Luo Z.H."/>
            <person name="Li M."/>
        </authorList>
    </citation>
    <scope>NUCLEOTIDE SEQUENCE</scope>
    <source>
        <strain evidence="7">SpSt-997</strain>
    </source>
</reference>
<dbReference type="Pfam" id="PF01810">
    <property type="entry name" value="LysE"/>
    <property type="match status" value="1"/>
</dbReference>
<feature type="transmembrane region" description="Helical" evidence="6">
    <location>
        <begin position="189"/>
        <end position="208"/>
    </location>
</feature>
<keyword evidence="5 6" id="KW-0472">Membrane</keyword>
<dbReference type="EMBL" id="DTQM01000120">
    <property type="protein sequence ID" value="HGC42846.1"/>
    <property type="molecule type" value="Genomic_DNA"/>
</dbReference>
<evidence type="ECO:0000256" key="1">
    <source>
        <dbReference type="ARBA" id="ARBA00004651"/>
    </source>
</evidence>
<dbReference type="PANTHER" id="PTHR30086:SF20">
    <property type="entry name" value="ARGININE EXPORTER PROTEIN ARGO-RELATED"/>
    <property type="match status" value="1"/>
</dbReference>
<feature type="transmembrane region" description="Helical" evidence="6">
    <location>
        <begin position="42"/>
        <end position="63"/>
    </location>
</feature>
<dbReference type="GO" id="GO:0015171">
    <property type="term" value="F:amino acid transmembrane transporter activity"/>
    <property type="evidence" value="ECO:0007669"/>
    <property type="project" value="TreeGrafter"/>
</dbReference>
<accession>A0A8J4H9S3</accession>
<evidence type="ECO:0000256" key="5">
    <source>
        <dbReference type="ARBA" id="ARBA00023136"/>
    </source>
</evidence>
<proteinExistence type="predicted"/>
<sequence>MPASLWLAVAAGGAIYIITPGPAFLALLGIGAARGRRAAMGFVAGNLVGDLVWNILALIALIGARRIGFGFFAGLDVGCGVYLSWLGARALLARREGGAAALVPRRPLLRGLAFGLSNPKGYPVALATFAALLSGRAATIDATALPALLAALGGGIVAADLTLVLLVGMAPLRRFHSRHGLWMTRAAGLIFLGFGVHALSAGATRLLAAHRLS</sequence>
<dbReference type="AlphaFoldDB" id="A0A8J4H9S3"/>
<organism evidence="7">
    <name type="scientific">Acidicaldus sp</name>
    <dbReference type="NCBI Taxonomy" id="1872105"/>
    <lineage>
        <taxon>Bacteria</taxon>
        <taxon>Pseudomonadati</taxon>
        <taxon>Pseudomonadota</taxon>
        <taxon>Alphaproteobacteria</taxon>
        <taxon>Acetobacterales</taxon>
        <taxon>Acetobacteraceae</taxon>
        <taxon>Acidicaldus</taxon>
    </lineage>
</organism>
<evidence type="ECO:0000256" key="6">
    <source>
        <dbReference type="SAM" id="Phobius"/>
    </source>
</evidence>
<evidence type="ECO:0000256" key="4">
    <source>
        <dbReference type="ARBA" id="ARBA00022989"/>
    </source>
</evidence>
<comment type="subcellular location">
    <subcellularLocation>
        <location evidence="1">Cell membrane</location>
        <topology evidence="1">Multi-pass membrane protein</topology>
    </subcellularLocation>
</comment>
<name>A0A8J4H9S3_9PROT</name>
<dbReference type="InterPro" id="IPR001123">
    <property type="entry name" value="LeuE-type"/>
</dbReference>
<keyword evidence="2" id="KW-1003">Cell membrane</keyword>
<feature type="transmembrane region" description="Helical" evidence="6">
    <location>
        <begin position="112"/>
        <end position="133"/>
    </location>
</feature>
<protein>
    <submittedName>
        <fullName evidence="7">LysE family translocator</fullName>
    </submittedName>
</protein>
<comment type="caution">
    <text evidence="7">The sequence shown here is derived from an EMBL/GenBank/DDBJ whole genome shotgun (WGS) entry which is preliminary data.</text>
</comment>
<feature type="transmembrane region" description="Helical" evidence="6">
    <location>
        <begin position="6"/>
        <end position="30"/>
    </location>
</feature>
<dbReference type="GO" id="GO:0005886">
    <property type="term" value="C:plasma membrane"/>
    <property type="evidence" value="ECO:0007669"/>
    <property type="project" value="UniProtKB-SubCell"/>
</dbReference>
<gene>
    <name evidence="7" type="ORF">ENY07_06460</name>
</gene>
<evidence type="ECO:0000313" key="7">
    <source>
        <dbReference type="EMBL" id="HGC42846.1"/>
    </source>
</evidence>
<keyword evidence="3 6" id="KW-0812">Transmembrane</keyword>
<evidence type="ECO:0000256" key="3">
    <source>
        <dbReference type="ARBA" id="ARBA00022692"/>
    </source>
</evidence>
<dbReference type="PANTHER" id="PTHR30086">
    <property type="entry name" value="ARGININE EXPORTER PROTEIN ARGO"/>
    <property type="match status" value="1"/>
</dbReference>
<feature type="transmembrane region" description="Helical" evidence="6">
    <location>
        <begin position="145"/>
        <end position="168"/>
    </location>
</feature>
<feature type="transmembrane region" description="Helical" evidence="6">
    <location>
        <begin position="69"/>
        <end position="92"/>
    </location>
</feature>
<keyword evidence="4 6" id="KW-1133">Transmembrane helix</keyword>